<reference evidence="2" key="1">
    <citation type="journal article" date="2019" name="Int. J. Syst. Evol. Microbiol.">
        <title>The Global Catalogue of Microorganisms (GCM) 10K type strain sequencing project: providing services to taxonomists for standard genome sequencing and annotation.</title>
        <authorList>
            <consortium name="The Broad Institute Genomics Platform"/>
            <consortium name="The Broad Institute Genome Sequencing Center for Infectious Disease"/>
            <person name="Wu L."/>
            <person name="Ma J."/>
        </authorList>
    </citation>
    <scope>NUCLEOTIDE SEQUENCE [LARGE SCALE GENOMIC DNA]</scope>
    <source>
        <strain evidence="2">JCM 17938</strain>
    </source>
</reference>
<comment type="caution">
    <text evidence="1">The sequence shown here is derived from an EMBL/GenBank/DDBJ whole genome shotgun (WGS) entry which is preliminary data.</text>
</comment>
<keyword evidence="1" id="KW-0808">Transferase</keyword>
<dbReference type="Gene3D" id="3.40.50.300">
    <property type="entry name" value="P-loop containing nucleotide triphosphate hydrolases"/>
    <property type="match status" value="1"/>
</dbReference>
<name>A0ABP8TGA2_9ACTN</name>
<dbReference type="EMBL" id="BAABHJ010000005">
    <property type="protein sequence ID" value="GAA4605743.1"/>
    <property type="molecule type" value="Genomic_DNA"/>
</dbReference>
<protein>
    <submittedName>
        <fullName evidence="1">Nucleoside kinase</fullName>
    </submittedName>
</protein>
<sequence length="205" mass="22783">MNPLICARCGARADSPQVIAEPPAVVCAVCGHRQPFVRLPLWSLTGPSGCGKSTVARLLVERLSERFVVLEQDVLWQTGLHDPVRFRSAWLAMAAMIQQNGRPVLLCGTVVPPEFEPLPERALFQEIRYLALTCDPDVLAARLRARPAWREWSEPRIAEMLEYNAWVRAEAASMNPPMRLLDTTTAPVEATTDQVCAWVLGGDRV</sequence>
<dbReference type="InterPro" id="IPR027417">
    <property type="entry name" value="P-loop_NTPase"/>
</dbReference>
<gene>
    <name evidence="1" type="ORF">GCM10023195_20180</name>
</gene>
<dbReference type="Pfam" id="PF13238">
    <property type="entry name" value="AAA_18"/>
    <property type="match status" value="1"/>
</dbReference>
<dbReference type="SUPFAM" id="SSF52540">
    <property type="entry name" value="P-loop containing nucleoside triphosphate hydrolases"/>
    <property type="match status" value="1"/>
</dbReference>
<evidence type="ECO:0000313" key="2">
    <source>
        <dbReference type="Proteomes" id="UP001500212"/>
    </source>
</evidence>
<dbReference type="Proteomes" id="UP001500212">
    <property type="component" value="Unassembled WGS sequence"/>
</dbReference>
<organism evidence="1 2">
    <name type="scientific">Actinoallomurus liliacearum</name>
    <dbReference type="NCBI Taxonomy" id="1080073"/>
    <lineage>
        <taxon>Bacteria</taxon>
        <taxon>Bacillati</taxon>
        <taxon>Actinomycetota</taxon>
        <taxon>Actinomycetes</taxon>
        <taxon>Streptosporangiales</taxon>
        <taxon>Thermomonosporaceae</taxon>
        <taxon>Actinoallomurus</taxon>
    </lineage>
</organism>
<accession>A0ABP8TGA2</accession>
<keyword evidence="1" id="KW-0418">Kinase</keyword>
<proteinExistence type="predicted"/>
<keyword evidence="2" id="KW-1185">Reference proteome</keyword>
<dbReference type="RefSeq" id="WP_345351889.1">
    <property type="nucleotide sequence ID" value="NZ_BAABHJ010000005.1"/>
</dbReference>
<dbReference type="GO" id="GO:0016301">
    <property type="term" value="F:kinase activity"/>
    <property type="evidence" value="ECO:0007669"/>
    <property type="project" value="UniProtKB-KW"/>
</dbReference>
<evidence type="ECO:0000313" key="1">
    <source>
        <dbReference type="EMBL" id="GAA4605743.1"/>
    </source>
</evidence>